<evidence type="ECO:0000256" key="1">
    <source>
        <dbReference type="SAM" id="MobiDB-lite"/>
    </source>
</evidence>
<keyword evidence="3" id="KW-1185">Reference proteome</keyword>
<dbReference type="InterPro" id="IPR021391">
    <property type="entry name" value="DUF3027"/>
</dbReference>
<dbReference type="Proteomes" id="UP001519290">
    <property type="component" value="Unassembled WGS sequence"/>
</dbReference>
<proteinExistence type="predicted"/>
<dbReference type="Pfam" id="PF11228">
    <property type="entry name" value="DUF3027"/>
    <property type="match status" value="1"/>
</dbReference>
<reference evidence="2 3" key="1">
    <citation type="submission" date="2021-03" db="EMBL/GenBank/DDBJ databases">
        <title>Sequencing the genomes of 1000 actinobacteria strains.</title>
        <authorList>
            <person name="Klenk H.-P."/>
        </authorList>
    </citation>
    <scope>NUCLEOTIDE SEQUENCE [LARGE SCALE GENOMIC DNA]</scope>
    <source>
        <strain evidence="2 3">DSM 14566</strain>
    </source>
</reference>
<protein>
    <recommendedName>
        <fullName evidence="4">DUF3027 domain-containing protein</fullName>
    </recommendedName>
</protein>
<evidence type="ECO:0000313" key="2">
    <source>
        <dbReference type="EMBL" id="MBP2382947.1"/>
    </source>
</evidence>
<comment type="caution">
    <text evidence="2">The sequence shown here is derived from an EMBL/GenBank/DDBJ whole genome shotgun (WGS) entry which is preliminary data.</text>
</comment>
<gene>
    <name evidence="2" type="ORF">JOF43_002936</name>
</gene>
<sequence length="345" mass="36849">MTQPTTAPRRTRTTRPRLDAVAADAVELAREALLEVTEPGQVGEHQRVEVSGERLVTHVFECTMPGYRGWSWTVVLARASRAKVPTVAETALLPGEEAILAPEWEPWSERLKPGDIGADDLLPFHEQDARLEQGYEATGDEDADRVALWELGLGRSRVLSPLGRSEAAERWTEGDFGPRQISARGRRGTVTASCSSCGFLSKLSGSLRGEFGVCTNEWSPADGRVVHLGYGCGAHSETGQQDDQREIPRGAGVVVDELEVDIQRKPETGEPADEAKPADAVKIAAEAEPTDRAADPAAVEPAPSEAQGESAIEVPEADSAQDVTAAPESGTATTSEDEKPGPLEA</sequence>
<feature type="compositionally biased region" description="Basic and acidic residues" evidence="1">
    <location>
        <begin position="336"/>
        <end position="345"/>
    </location>
</feature>
<feature type="region of interest" description="Disordered" evidence="1">
    <location>
        <begin position="264"/>
        <end position="345"/>
    </location>
</feature>
<organism evidence="2 3">
    <name type="scientific">Brachybacterium sacelli</name>
    <dbReference type="NCBI Taxonomy" id="173364"/>
    <lineage>
        <taxon>Bacteria</taxon>
        <taxon>Bacillati</taxon>
        <taxon>Actinomycetota</taxon>
        <taxon>Actinomycetes</taxon>
        <taxon>Micrococcales</taxon>
        <taxon>Dermabacteraceae</taxon>
        <taxon>Brachybacterium</taxon>
    </lineage>
</organism>
<evidence type="ECO:0008006" key="4">
    <source>
        <dbReference type="Google" id="ProtNLM"/>
    </source>
</evidence>
<dbReference type="RefSeq" id="WP_209903439.1">
    <property type="nucleotide sequence ID" value="NZ_BAAAJW010000023.1"/>
</dbReference>
<name>A0ABS4X3A6_9MICO</name>
<dbReference type="EMBL" id="JAGIOD010000002">
    <property type="protein sequence ID" value="MBP2382947.1"/>
    <property type="molecule type" value="Genomic_DNA"/>
</dbReference>
<accession>A0ABS4X3A6</accession>
<evidence type="ECO:0000313" key="3">
    <source>
        <dbReference type="Proteomes" id="UP001519290"/>
    </source>
</evidence>
<feature type="compositionally biased region" description="Basic and acidic residues" evidence="1">
    <location>
        <begin position="264"/>
        <end position="279"/>
    </location>
</feature>